<name>A0A4Y2BLB3_ARAVE</name>
<evidence type="ECO:0000256" key="1">
    <source>
        <dbReference type="SAM" id="Coils"/>
    </source>
</evidence>
<keyword evidence="1" id="KW-0175">Coiled coil</keyword>
<evidence type="ECO:0000259" key="2">
    <source>
        <dbReference type="Pfam" id="PF14529"/>
    </source>
</evidence>
<dbReference type="SUPFAM" id="SSF56219">
    <property type="entry name" value="DNase I-like"/>
    <property type="match status" value="1"/>
</dbReference>
<dbReference type="Pfam" id="PF14529">
    <property type="entry name" value="Exo_endo_phos_2"/>
    <property type="match status" value="1"/>
</dbReference>
<dbReference type="InterPro" id="IPR052560">
    <property type="entry name" value="RdDP_mobile_element"/>
</dbReference>
<sequence>MANQLFAFNNNCSNPLTCGLLNLNHAKAATLQSEQDLIRRQLNILCVTEPYVTNGHVVGFTNNSAWGPTEQDERGKALLELVFRQDLYIGNDIYSAPTFDSERGKSWIDLTLTKNISREVFKNWFVHQDVTASDHNLITYEITYEKSERPKNKCWKIEDLKLIDFRKDLYLTILKLKEIKIDENNIEEILEGLDESMKYICAKNKKFKKHKMQLDAIWWNPTLEIKRCRVRALRRRFQATREQNERLQRKIKYKREYTECKLMIKKAKRECMIEFLEIITQKNSMGVIKNILKDKRLDIKMALIVQDNGELTRDFADSRDYVLKKHFPMVEEDIRVERYRNRGDDIKDFTIEEIEACIKSFKKKSAPGFGGWSIDFIMEIFIADKEWFTMILNLCFNLGIFPRRWKIAKVILIPKDGKDSSNYRSYRPICPLPL</sequence>
<comment type="caution">
    <text evidence="3">The sequence shown here is derived from an EMBL/GenBank/DDBJ whole genome shotgun (WGS) entry which is preliminary data.</text>
</comment>
<keyword evidence="4" id="KW-1185">Reference proteome</keyword>
<organism evidence="3 4">
    <name type="scientific">Araneus ventricosus</name>
    <name type="common">Orbweaver spider</name>
    <name type="synonym">Epeira ventricosa</name>
    <dbReference type="NCBI Taxonomy" id="182803"/>
    <lineage>
        <taxon>Eukaryota</taxon>
        <taxon>Metazoa</taxon>
        <taxon>Ecdysozoa</taxon>
        <taxon>Arthropoda</taxon>
        <taxon>Chelicerata</taxon>
        <taxon>Arachnida</taxon>
        <taxon>Araneae</taxon>
        <taxon>Araneomorphae</taxon>
        <taxon>Entelegynae</taxon>
        <taxon>Araneoidea</taxon>
        <taxon>Araneidae</taxon>
        <taxon>Araneus</taxon>
    </lineage>
</organism>
<evidence type="ECO:0000313" key="3">
    <source>
        <dbReference type="EMBL" id="GBL92026.1"/>
    </source>
</evidence>
<feature type="coiled-coil region" evidence="1">
    <location>
        <begin position="230"/>
        <end position="270"/>
    </location>
</feature>
<dbReference type="PANTHER" id="PTHR36688:SF1">
    <property type="entry name" value="ENDONUCLEASE_EXONUCLEASE_PHOSPHATASE DOMAIN-CONTAINING PROTEIN"/>
    <property type="match status" value="1"/>
</dbReference>
<dbReference type="Gene3D" id="3.60.10.10">
    <property type="entry name" value="Endonuclease/exonuclease/phosphatase"/>
    <property type="match status" value="1"/>
</dbReference>
<dbReference type="OrthoDB" id="6432697at2759"/>
<accession>A0A4Y2BLB3</accession>
<gene>
    <name evidence="3" type="ORF">AVEN_102581_1</name>
</gene>
<evidence type="ECO:0000313" key="4">
    <source>
        <dbReference type="Proteomes" id="UP000499080"/>
    </source>
</evidence>
<proteinExistence type="predicted"/>
<dbReference type="PANTHER" id="PTHR36688">
    <property type="entry name" value="ENDO/EXONUCLEASE/PHOSPHATASE DOMAIN-CONTAINING PROTEIN"/>
    <property type="match status" value="1"/>
</dbReference>
<feature type="domain" description="Endonuclease/exonuclease/phosphatase" evidence="2">
    <location>
        <begin position="63"/>
        <end position="138"/>
    </location>
</feature>
<dbReference type="InterPro" id="IPR005135">
    <property type="entry name" value="Endo/exonuclease/phosphatase"/>
</dbReference>
<dbReference type="InterPro" id="IPR036691">
    <property type="entry name" value="Endo/exonu/phosph_ase_sf"/>
</dbReference>
<dbReference type="AlphaFoldDB" id="A0A4Y2BLB3"/>
<reference evidence="3 4" key="1">
    <citation type="journal article" date="2019" name="Sci. Rep.">
        <title>Orb-weaving spider Araneus ventricosus genome elucidates the spidroin gene catalogue.</title>
        <authorList>
            <person name="Kono N."/>
            <person name="Nakamura H."/>
            <person name="Ohtoshi R."/>
            <person name="Moran D.A.P."/>
            <person name="Shinohara A."/>
            <person name="Yoshida Y."/>
            <person name="Fujiwara M."/>
            <person name="Mori M."/>
            <person name="Tomita M."/>
            <person name="Arakawa K."/>
        </authorList>
    </citation>
    <scope>NUCLEOTIDE SEQUENCE [LARGE SCALE GENOMIC DNA]</scope>
</reference>
<dbReference type="EMBL" id="BGPR01000083">
    <property type="protein sequence ID" value="GBL92026.1"/>
    <property type="molecule type" value="Genomic_DNA"/>
</dbReference>
<protein>
    <recommendedName>
        <fullName evidence="2">Endonuclease/exonuclease/phosphatase domain-containing protein</fullName>
    </recommendedName>
</protein>
<dbReference type="GO" id="GO:0003824">
    <property type="term" value="F:catalytic activity"/>
    <property type="evidence" value="ECO:0007669"/>
    <property type="project" value="InterPro"/>
</dbReference>
<dbReference type="Proteomes" id="UP000499080">
    <property type="component" value="Unassembled WGS sequence"/>
</dbReference>